<evidence type="ECO:0000313" key="1">
    <source>
        <dbReference type="EMBL" id="GAG54489.1"/>
    </source>
</evidence>
<proteinExistence type="predicted"/>
<organism evidence="1">
    <name type="scientific">marine sediment metagenome</name>
    <dbReference type="NCBI Taxonomy" id="412755"/>
    <lineage>
        <taxon>unclassified sequences</taxon>
        <taxon>metagenomes</taxon>
        <taxon>ecological metagenomes</taxon>
    </lineage>
</organism>
<name>X0YEY2_9ZZZZ</name>
<sequence>MKEVTKILGEFKNNPHPVAAHEIDVNDFLVMEREMAEKLLVKLSKKYGVEPPELVISDECYEPMIGLYTNKRIMICKTGVNLHVLAHEFWHHVQARNGMHMDEGEAEKFAINLFASPPQKGLYAFHNSFHNEHNMSTVRDVGIGDWKDVGVIYGGNILGFSTDYALEYLDTLRPLGYLGQPVSFWGDILGSVGGIIGALYLEAPYNLLSALIGGYLAADLVDHIIRIATTAPLIARPPAVYTPPMQYTTPPVAPAGIAVGRYAVVT</sequence>
<gene>
    <name evidence="1" type="ORF">S01H4_13257</name>
</gene>
<protein>
    <submittedName>
        <fullName evidence="1">Uncharacterized protein</fullName>
    </submittedName>
</protein>
<dbReference type="AlphaFoldDB" id="X0YEY2"/>
<accession>X0YEY2</accession>
<reference evidence="1" key="1">
    <citation type="journal article" date="2014" name="Front. Microbiol.">
        <title>High frequency of phylogenetically diverse reductive dehalogenase-homologous genes in deep subseafloor sedimentary metagenomes.</title>
        <authorList>
            <person name="Kawai M."/>
            <person name="Futagami T."/>
            <person name="Toyoda A."/>
            <person name="Takaki Y."/>
            <person name="Nishi S."/>
            <person name="Hori S."/>
            <person name="Arai W."/>
            <person name="Tsubouchi T."/>
            <person name="Morono Y."/>
            <person name="Uchiyama I."/>
            <person name="Ito T."/>
            <person name="Fujiyama A."/>
            <person name="Inagaki F."/>
            <person name="Takami H."/>
        </authorList>
    </citation>
    <scope>NUCLEOTIDE SEQUENCE</scope>
    <source>
        <strain evidence="1">Expedition CK06-06</strain>
    </source>
</reference>
<comment type="caution">
    <text evidence="1">The sequence shown here is derived from an EMBL/GenBank/DDBJ whole genome shotgun (WGS) entry which is preliminary data.</text>
</comment>
<dbReference type="EMBL" id="BART01005847">
    <property type="protein sequence ID" value="GAG54489.1"/>
    <property type="molecule type" value="Genomic_DNA"/>
</dbReference>